<protein>
    <submittedName>
        <fullName evidence="1">Uncharacterized protein</fullName>
    </submittedName>
</protein>
<proteinExistence type="predicted"/>
<dbReference type="Gene3D" id="3.40.50.1820">
    <property type="entry name" value="alpha/beta hydrolase"/>
    <property type="match status" value="2"/>
</dbReference>
<organism evidence="1 2">
    <name type="scientific">Neoasaia chiangmaiensis</name>
    <dbReference type="NCBI Taxonomy" id="320497"/>
    <lineage>
        <taxon>Bacteria</taxon>
        <taxon>Pseudomonadati</taxon>
        <taxon>Pseudomonadota</taxon>
        <taxon>Alphaproteobacteria</taxon>
        <taxon>Acetobacterales</taxon>
        <taxon>Acetobacteraceae</taxon>
        <taxon>Neoasaia</taxon>
    </lineage>
</organism>
<dbReference type="GO" id="GO:0016042">
    <property type="term" value="P:lipid catabolic process"/>
    <property type="evidence" value="ECO:0007669"/>
    <property type="project" value="InterPro"/>
</dbReference>
<dbReference type="PROSITE" id="PS51257">
    <property type="entry name" value="PROKAR_LIPOPROTEIN"/>
    <property type="match status" value="1"/>
</dbReference>
<name>A0A1U9KUG5_9PROT</name>
<dbReference type="InterPro" id="IPR005152">
    <property type="entry name" value="Lipase_secreted"/>
</dbReference>
<dbReference type="PANTHER" id="PTHR34853">
    <property type="match status" value="1"/>
</dbReference>
<dbReference type="AlphaFoldDB" id="A0A1U9KUG5"/>
<sequence>MRSVWLALGITMFGLAACATEPDEDAESFYAHVAAGQVISLKHQASSAPGTTYRMAYRSTDAHVANKLVAVSATVLVPYGTPPAGGWPVMAWAHGTSGIGLTCAPSIMGVGGPQASFYGAWLRRGFAVVATDYPGLGEPGTPLYLNARSEGMAVLDSVRAARRAVHGLSRDVVLQGHDQGAHAVISAAGLAASYAPDLHVKGTIAVGAPNLQDDDTFFDGQHGTRRFSPNVVYALMLGASLGQANPAFDPSDAFSTRALPLYRKAATECRSDLFVDVEHAGLTPGNSFEPSARVALAPALDWARYPTLTLAQPLFLGIGTGDTQIPIDTQEGLARKACAAGTRVTLHHYRGAEHTPALNDAQTDALAFARQVVDGQTPADTCR</sequence>
<dbReference type="PANTHER" id="PTHR34853:SF1">
    <property type="entry name" value="LIPASE 5"/>
    <property type="match status" value="1"/>
</dbReference>
<gene>
    <name evidence="1" type="ORF">A0U93_10520</name>
</gene>
<evidence type="ECO:0000313" key="2">
    <source>
        <dbReference type="Proteomes" id="UP000188604"/>
    </source>
</evidence>
<evidence type="ECO:0000313" key="1">
    <source>
        <dbReference type="EMBL" id="AQS89443.1"/>
    </source>
</evidence>
<dbReference type="Proteomes" id="UP000188604">
    <property type="component" value="Chromosome"/>
</dbReference>
<dbReference type="KEGG" id="nch:A0U93_10520"/>
<dbReference type="GO" id="GO:0004806">
    <property type="term" value="F:triacylglycerol lipase activity"/>
    <property type="evidence" value="ECO:0007669"/>
    <property type="project" value="InterPro"/>
</dbReference>
<accession>A0A1U9KUG5</accession>
<dbReference type="EMBL" id="CP014691">
    <property type="protein sequence ID" value="AQS89443.1"/>
    <property type="molecule type" value="Genomic_DNA"/>
</dbReference>
<dbReference type="PIRSF" id="PIRSF029171">
    <property type="entry name" value="Esterase_LipA"/>
    <property type="match status" value="1"/>
</dbReference>
<keyword evidence="2" id="KW-1185">Reference proteome</keyword>
<dbReference type="STRING" id="320497.A0U93_10520"/>
<reference evidence="1 2" key="1">
    <citation type="submission" date="2016-03" db="EMBL/GenBank/DDBJ databases">
        <title>Acetic acid bacteria sequencing.</title>
        <authorList>
            <person name="Brandt J."/>
            <person name="Jakob F."/>
            <person name="Vogel R.F."/>
        </authorList>
    </citation>
    <scope>NUCLEOTIDE SEQUENCE [LARGE SCALE GENOMIC DNA]</scope>
    <source>
        <strain evidence="1 2">NBRC 101099</strain>
    </source>
</reference>
<dbReference type="InterPro" id="IPR029058">
    <property type="entry name" value="AB_hydrolase_fold"/>
</dbReference>
<dbReference type="Pfam" id="PF03583">
    <property type="entry name" value="LIP"/>
    <property type="match status" value="1"/>
</dbReference>
<dbReference type="SUPFAM" id="SSF53474">
    <property type="entry name" value="alpha/beta-Hydrolases"/>
    <property type="match status" value="1"/>
</dbReference>